<organism evidence="9">
    <name type="scientific">Mycoplasmopsis pulmonis (strain UAB CTIP)</name>
    <name type="common">Mycoplasma pulmonis</name>
    <dbReference type="NCBI Taxonomy" id="272635"/>
    <lineage>
        <taxon>Bacteria</taxon>
        <taxon>Bacillati</taxon>
        <taxon>Mycoplasmatota</taxon>
        <taxon>Mycoplasmoidales</taxon>
        <taxon>Metamycoplasmataceae</taxon>
        <taxon>Mycoplasmopsis</taxon>
    </lineage>
</organism>
<dbReference type="PROSITE" id="PS50165">
    <property type="entry name" value="UVRC"/>
    <property type="match status" value="1"/>
</dbReference>
<dbReference type="Gene3D" id="3.30.420.340">
    <property type="entry name" value="UvrC, RNAse H endonuclease domain"/>
    <property type="match status" value="1"/>
</dbReference>
<dbReference type="InterPro" id="IPR047296">
    <property type="entry name" value="GIY-YIG_UvrC_Cho"/>
</dbReference>
<dbReference type="PANTHER" id="PTHR30562:SF1">
    <property type="entry name" value="UVRABC SYSTEM PROTEIN C"/>
    <property type="match status" value="1"/>
</dbReference>
<dbReference type="Pfam" id="PF01541">
    <property type="entry name" value="GIY-YIG"/>
    <property type="match status" value="1"/>
</dbReference>
<dbReference type="PIR" id="D90531">
    <property type="entry name" value="D90531"/>
</dbReference>
<dbReference type="InterPro" id="IPR035901">
    <property type="entry name" value="GIY-YIG_endonuc_sf"/>
</dbReference>
<dbReference type="KEGG" id="mpu:MYPU_1560"/>
<keyword evidence="1" id="KW-0963">Cytoplasm</keyword>
<dbReference type="InterPro" id="IPR001162">
    <property type="entry name" value="UvrC_RNase_H_dom"/>
</dbReference>
<dbReference type="FunFam" id="3.40.1440.10:FF:000001">
    <property type="entry name" value="UvrABC system protein C"/>
    <property type="match status" value="1"/>
</dbReference>
<dbReference type="EMBL" id="AL445563">
    <property type="protein sequence ID" value="CAC13329.1"/>
    <property type="molecule type" value="Genomic_DNA"/>
</dbReference>
<reference evidence="8 9" key="1">
    <citation type="journal article" date="2001" name="Nucleic Acids Res.">
        <title>The complete genome sequence of the murine respiratory pathogen Mycoplasma pulmonis.</title>
        <authorList>
            <person name="Chambaud I."/>
            <person name="Heilig R."/>
            <person name="Ferris S."/>
            <person name="Barbe V."/>
            <person name="Samson D."/>
            <person name="Galisson F."/>
            <person name="Moszer I."/>
            <person name="Dybvig K."/>
            <person name="Wroblewski H."/>
            <person name="Viari A."/>
            <person name="Rocha E.P.C."/>
            <person name="Blanchard A."/>
        </authorList>
    </citation>
    <scope>NUCLEOTIDE SEQUENCE [LARGE SCALE GENOMIC DNA]</scope>
    <source>
        <strain evidence="8 9">UAB CTIP</strain>
    </source>
</reference>
<proteinExistence type="predicted"/>
<dbReference type="InterPro" id="IPR038476">
    <property type="entry name" value="UvrC_RNase_H_dom_sf"/>
</dbReference>
<keyword evidence="4" id="KW-0267">Excision nuclease</keyword>
<dbReference type="STRING" id="272635.gene:17576740"/>
<dbReference type="InterPro" id="IPR010994">
    <property type="entry name" value="RuvA_2-like"/>
</dbReference>
<evidence type="ECO:0000259" key="7">
    <source>
        <dbReference type="PROSITE" id="PS50165"/>
    </source>
</evidence>
<evidence type="ECO:0000256" key="4">
    <source>
        <dbReference type="ARBA" id="ARBA00022881"/>
    </source>
</evidence>
<dbReference type="HOGENOM" id="CLU_014841_3_2_14"/>
<evidence type="ECO:0000256" key="5">
    <source>
        <dbReference type="ARBA" id="ARBA00023204"/>
    </source>
</evidence>
<dbReference type="GO" id="GO:0009380">
    <property type="term" value="C:excinuclease repair complex"/>
    <property type="evidence" value="ECO:0007669"/>
    <property type="project" value="TreeGrafter"/>
</dbReference>
<keyword evidence="2" id="KW-0227">DNA damage</keyword>
<protein>
    <submittedName>
        <fullName evidence="8">EXCINUCLEASE ABC SUBUNIT C</fullName>
    </submittedName>
</protein>
<dbReference type="GO" id="GO:0006289">
    <property type="term" value="P:nucleotide-excision repair"/>
    <property type="evidence" value="ECO:0007669"/>
    <property type="project" value="InterPro"/>
</dbReference>
<dbReference type="Gene3D" id="3.40.1440.10">
    <property type="entry name" value="GIY-YIG endonuclease"/>
    <property type="match status" value="1"/>
</dbReference>
<keyword evidence="5" id="KW-0234">DNA repair</keyword>
<feature type="domain" description="GIY-YIG" evidence="6">
    <location>
        <begin position="11"/>
        <end position="89"/>
    </location>
</feature>
<dbReference type="eggNOG" id="COG0322">
    <property type="taxonomic scope" value="Bacteria"/>
</dbReference>
<dbReference type="SUPFAM" id="SSF47781">
    <property type="entry name" value="RuvA domain 2-like"/>
    <property type="match status" value="1"/>
</dbReference>
<dbReference type="GO" id="GO:0009381">
    <property type="term" value="F:excinuclease ABC activity"/>
    <property type="evidence" value="ECO:0007669"/>
    <property type="project" value="InterPro"/>
</dbReference>
<accession>Q98R54</accession>
<sequence length="563" mass="66147">MDIRKLDSVPKKPGVYFWKDQFNSILYIGKANNLNDRMKQYFKGSLNSYKTHALVEKIANFEIIIVQNPKEALILERNLIRKHKPYYNILLSDDKRFSYIKIFLNKDGLEISIARRVYKNSQNTLYYGPFPTGHGSSIILKLLQREALYENGIFIENKDSVFWKQRFEKIKDILSFKNNLYLNQIKEKMLIAAQNYQFEVANNLKLSHEYLMKLKESQIAELKKILNIDVISIIEKNGLLFSTIFFYKYGVLLNKVDHIIEIKISFEASVEEFINEFYKNKIAPNLLILDKSFLKFNLELNFETKVLYPKKGIYKKLIDLVNENTLTNINEKEKVHLLKIEKTKNNLDKLSNLINVKNLHRIVMMDNSHFANFHPISVVVSYIDGIKNTNEYRKFNLDVNHDRKADIEYFKEGFLKYINSKSFIVPDLFIVDGSFAQLHEVKKQMKKANLTFPIIALVKDDFHRTKKLIDTNEKEHLLEDKEVKNFLSMIQNEVDQFAKKHHYNRRDKSSLEGSLLNIKGLGPKMEKKLISHFETYSNIYNASEKELAKVIPLNIAKKIKSTI</sequence>
<feature type="domain" description="UvrC family homology region profile" evidence="7">
    <location>
        <begin position="230"/>
        <end position="443"/>
    </location>
</feature>
<dbReference type="Gene3D" id="1.10.150.20">
    <property type="entry name" value="5' to 3' exonuclease, C-terminal subdomain"/>
    <property type="match status" value="1"/>
</dbReference>
<evidence type="ECO:0000256" key="1">
    <source>
        <dbReference type="ARBA" id="ARBA00022490"/>
    </source>
</evidence>
<dbReference type="AlphaFoldDB" id="Q98R54"/>
<keyword evidence="3" id="KW-0228">DNA excision</keyword>
<dbReference type="InterPro" id="IPR000305">
    <property type="entry name" value="GIY-YIG_endonuc"/>
</dbReference>
<dbReference type="Pfam" id="PF14520">
    <property type="entry name" value="HHH_5"/>
    <property type="match status" value="1"/>
</dbReference>
<dbReference type="PROSITE" id="PS50164">
    <property type="entry name" value="GIY_YIG"/>
    <property type="match status" value="1"/>
</dbReference>
<evidence type="ECO:0000313" key="8">
    <source>
        <dbReference type="EMBL" id="CAC13329.1"/>
    </source>
</evidence>
<dbReference type="InterPro" id="IPR050066">
    <property type="entry name" value="UvrABC_protein_C"/>
</dbReference>
<gene>
    <name evidence="8" type="ordered locus">MYPU_1560</name>
</gene>
<dbReference type="Pfam" id="PF22920">
    <property type="entry name" value="UvrC_RNaseH"/>
    <property type="match status" value="1"/>
</dbReference>
<dbReference type="SUPFAM" id="SSF82771">
    <property type="entry name" value="GIY-YIG endonuclease"/>
    <property type="match status" value="1"/>
</dbReference>
<keyword evidence="9" id="KW-1185">Reference proteome</keyword>
<dbReference type="Proteomes" id="UP000000528">
    <property type="component" value="Chromosome"/>
</dbReference>
<dbReference type="Pfam" id="PF08459">
    <property type="entry name" value="UvrC_RNaseH_dom"/>
    <property type="match status" value="1"/>
</dbReference>
<evidence type="ECO:0000256" key="3">
    <source>
        <dbReference type="ARBA" id="ARBA00022769"/>
    </source>
</evidence>
<dbReference type="PANTHER" id="PTHR30562">
    <property type="entry name" value="UVRC/OXIDOREDUCTASE"/>
    <property type="match status" value="1"/>
</dbReference>
<name>Q98R54_MYCPU</name>
<dbReference type="SMART" id="SM00465">
    <property type="entry name" value="GIYc"/>
    <property type="match status" value="1"/>
</dbReference>
<evidence type="ECO:0000313" key="9">
    <source>
        <dbReference type="Proteomes" id="UP000000528"/>
    </source>
</evidence>
<dbReference type="BioCyc" id="MPUL272635:G1GT6-157-MONOMER"/>
<evidence type="ECO:0000259" key="6">
    <source>
        <dbReference type="PROSITE" id="PS50164"/>
    </source>
</evidence>
<dbReference type="CDD" id="cd10434">
    <property type="entry name" value="GIY-YIG_UvrC_Cho"/>
    <property type="match status" value="1"/>
</dbReference>
<evidence type="ECO:0000256" key="2">
    <source>
        <dbReference type="ARBA" id="ARBA00022763"/>
    </source>
</evidence>
<dbReference type="RefSeq" id="WP_010924960.1">
    <property type="nucleotide sequence ID" value="NC_002771.1"/>
</dbReference>